<keyword evidence="3" id="KW-1185">Reference proteome</keyword>
<accession>A0A0B5F6M3</accession>
<reference evidence="2 3" key="1">
    <citation type="submission" date="2015-01" db="EMBL/GenBank/DDBJ databases">
        <title>Enhanced salinomycin production by adjusting the supply of polyketide extender units in Streptomyce albus DSM 41398.</title>
        <authorList>
            <person name="Lu C."/>
        </authorList>
    </citation>
    <scope>NUCLEOTIDE SEQUENCE [LARGE SCALE GENOMIC DNA]</scope>
    <source>
        <strain evidence="3">ATCC 21838 / DSM 41398 / FERM P-419 / JCM 4703 / NBRC 107858</strain>
    </source>
</reference>
<dbReference type="Proteomes" id="UP000031523">
    <property type="component" value="Chromosome"/>
</dbReference>
<organism evidence="2 3">
    <name type="scientific">Streptomyces albus (strain ATCC 21838 / DSM 41398 / FERM P-419 / JCM 4703 / NBRC 107858)</name>
    <dbReference type="NCBI Taxonomy" id="1081613"/>
    <lineage>
        <taxon>Bacteria</taxon>
        <taxon>Bacillati</taxon>
        <taxon>Actinomycetota</taxon>
        <taxon>Actinomycetes</taxon>
        <taxon>Kitasatosporales</taxon>
        <taxon>Streptomycetaceae</taxon>
        <taxon>Streptomyces</taxon>
    </lineage>
</organism>
<evidence type="ECO:0000256" key="1">
    <source>
        <dbReference type="SAM" id="MobiDB-lite"/>
    </source>
</evidence>
<dbReference type="KEGG" id="sals:SLNWT_6864"/>
<proteinExistence type="predicted"/>
<dbReference type="AlphaFoldDB" id="A0A0B5F6M3"/>
<sequence>MVTGNLQSSAEVKLRCLGLDIGGYASDDAHRPALVGVAQKRPQAAYGHSFTKANTVIIGDSTEDVRTGPEGGAQVIDAASGTTSGLHTSRRRSRLRTTRPHGRRTLAAADQEP</sequence>
<gene>
    <name evidence="2" type="ORF">SLNWT_6864</name>
</gene>
<evidence type="ECO:0000313" key="3">
    <source>
        <dbReference type="Proteomes" id="UP000031523"/>
    </source>
</evidence>
<dbReference type="Gene3D" id="3.40.50.1000">
    <property type="entry name" value="HAD superfamily/HAD-like"/>
    <property type="match status" value="1"/>
</dbReference>
<feature type="compositionally biased region" description="Basic residues" evidence="1">
    <location>
        <begin position="88"/>
        <end position="104"/>
    </location>
</feature>
<protein>
    <submittedName>
        <fullName evidence="2">Phosphoglycolate phosphatase</fullName>
    </submittedName>
</protein>
<dbReference type="EMBL" id="CP010519">
    <property type="protein sequence ID" value="AJE87240.1"/>
    <property type="molecule type" value="Genomic_DNA"/>
</dbReference>
<name>A0A0B5F6M3_STRA4</name>
<dbReference type="InterPro" id="IPR023214">
    <property type="entry name" value="HAD_sf"/>
</dbReference>
<evidence type="ECO:0000313" key="2">
    <source>
        <dbReference type="EMBL" id="AJE87240.1"/>
    </source>
</evidence>
<feature type="region of interest" description="Disordered" evidence="1">
    <location>
        <begin position="61"/>
        <end position="113"/>
    </location>
</feature>
<dbReference type="Pfam" id="PF13242">
    <property type="entry name" value="Hydrolase_like"/>
    <property type="match status" value="1"/>
</dbReference>